<proteinExistence type="predicted"/>
<gene>
    <name evidence="1" type="ORF">MANES_03G079100</name>
</gene>
<name>A0A2C9W835_MANES</name>
<evidence type="ECO:0000313" key="1">
    <source>
        <dbReference type="EMBL" id="OAY54487.1"/>
    </source>
</evidence>
<sequence>MRQKKGVYIKSWLPKPKSSKNNFQKQNSRATFATLSRMKRNRMADRQSAEKKNRKIHRNIWVIKPGSPDIIFI</sequence>
<protein>
    <submittedName>
        <fullName evidence="1">Uncharacterized protein</fullName>
    </submittedName>
</protein>
<dbReference type="AlphaFoldDB" id="A0A2C9W835"/>
<organism evidence="1">
    <name type="scientific">Manihot esculenta</name>
    <name type="common">Cassava</name>
    <name type="synonym">Jatropha manihot</name>
    <dbReference type="NCBI Taxonomy" id="3983"/>
    <lineage>
        <taxon>Eukaryota</taxon>
        <taxon>Viridiplantae</taxon>
        <taxon>Streptophyta</taxon>
        <taxon>Embryophyta</taxon>
        <taxon>Tracheophyta</taxon>
        <taxon>Spermatophyta</taxon>
        <taxon>Magnoliopsida</taxon>
        <taxon>eudicotyledons</taxon>
        <taxon>Gunneridae</taxon>
        <taxon>Pentapetalae</taxon>
        <taxon>rosids</taxon>
        <taxon>fabids</taxon>
        <taxon>Malpighiales</taxon>
        <taxon>Euphorbiaceae</taxon>
        <taxon>Crotonoideae</taxon>
        <taxon>Manihoteae</taxon>
        <taxon>Manihot</taxon>
    </lineage>
</organism>
<dbReference type="EMBL" id="CM004389">
    <property type="protein sequence ID" value="OAY54487.1"/>
    <property type="molecule type" value="Genomic_DNA"/>
</dbReference>
<reference evidence="1" key="1">
    <citation type="submission" date="2016-02" db="EMBL/GenBank/DDBJ databases">
        <title>WGS assembly of Manihot esculenta.</title>
        <authorList>
            <person name="Bredeson J.V."/>
            <person name="Prochnik S.E."/>
            <person name="Lyons J.B."/>
            <person name="Schmutz J."/>
            <person name="Grimwood J."/>
            <person name="Vrebalov J."/>
            <person name="Bart R.S."/>
            <person name="Amuge T."/>
            <person name="Ferguson M.E."/>
            <person name="Green R."/>
            <person name="Putnam N."/>
            <person name="Stites J."/>
            <person name="Rounsley S."/>
            <person name="Rokhsar D.S."/>
        </authorList>
    </citation>
    <scope>NUCLEOTIDE SEQUENCE [LARGE SCALE GENOMIC DNA]</scope>
    <source>
        <tissue evidence="1">Leaf</tissue>
    </source>
</reference>
<accession>A0A2C9W835</accession>